<protein>
    <submittedName>
        <fullName evidence="1">Uncharacterized protein</fullName>
    </submittedName>
</protein>
<name>A0A919EQ99_9GAMM</name>
<dbReference type="AlphaFoldDB" id="A0A919EQ99"/>
<organism evidence="1 2">
    <name type="scientific">Thalassotalea marina</name>
    <dbReference type="NCBI Taxonomy" id="1673741"/>
    <lineage>
        <taxon>Bacteria</taxon>
        <taxon>Pseudomonadati</taxon>
        <taxon>Pseudomonadota</taxon>
        <taxon>Gammaproteobacteria</taxon>
        <taxon>Alteromonadales</taxon>
        <taxon>Colwelliaceae</taxon>
        <taxon>Thalassotalea</taxon>
    </lineage>
</organism>
<dbReference type="Proteomes" id="UP000623842">
    <property type="component" value="Unassembled WGS sequence"/>
</dbReference>
<dbReference type="EMBL" id="BNCK01000014">
    <property type="protein sequence ID" value="GHG07249.1"/>
    <property type="molecule type" value="Genomic_DNA"/>
</dbReference>
<dbReference type="RefSeq" id="WP_189774708.1">
    <property type="nucleotide sequence ID" value="NZ_BNCK01000014.1"/>
</dbReference>
<proteinExistence type="predicted"/>
<evidence type="ECO:0000313" key="2">
    <source>
        <dbReference type="Proteomes" id="UP000623842"/>
    </source>
</evidence>
<accession>A0A919EQ99</accession>
<sequence length="104" mass="11731">MLTEKDKSSLLNKANKLLADYHARVMYKEMPTAIVNFLEQNKDKINGEVVVVRCKNDEPAAAIARNTKDKVLFVFADSYWLTSYFSGVCQNIPVSNAMLKRADA</sequence>
<comment type="caution">
    <text evidence="1">The sequence shown here is derived from an EMBL/GenBank/DDBJ whole genome shotgun (WGS) entry which is preliminary data.</text>
</comment>
<gene>
    <name evidence="1" type="ORF">GCM10017161_41230</name>
</gene>
<reference evidence="1" key="2">
    <citation type="submission" date="2020-09" db="EMBL/GenBank/DDBJ databases">
        <authorList>
            <person name="Sun Q."/>
            <person name="Kim S."/>
        </authorList>
    </citation>
    <scope>NUCLEOTIDE SEQUENCE</scope>
    <source>
        <strain evidence="1">KCTC 42731</strain>
    </source>
</reference>
<keyword evidence="2" id="KW-1185">Reference proteome</keyword>
<reference evidence="1" key="1">
    <citation type="journal article" date="2014" name="Int. J. Syst. Evol. Microbiol.">
        <title>Complete genome sequence of Corynebacterium casei LMG S-19264T (=DSM 44701T), isolated from a smear-ripened cheese.</title>
        <authorList>
            <consortium name="US DOE Joint Genome Institute (JGI-PGF)"/>
            <person name="Walter F."/>
            <person name="Albersmeier A."/>
            <person name="Kalinowski J."/>
            <person name="Ruckert C."/>
        </authorList>
    </citation>
    <scope>NUCLEOTIDE SEQUENCE</scope>
    <source>
        <strain evidence="1">KCTC 42731</strain>
    </source>
</reference>
<evidence type="ECO:0000313" key="1">
    <source>
        <dbReference type="EMBL" id="GHG07249.1"/>
    </source>
</evidence>